<dbReference type="EMBL" id="MPZN01000017">
    <property type="protein sequence ID" value="PPL19245.1"/>
    <property type="molecule type" value="Genomic_DNA"/>
</dbReference>
<keyword evidence="3" id="KW-0808">Transferase</keyword>
<keyword evidence="6 7" id="KW-0067">ATP-binding</keyword>
<dbReference type="PROSITE" id="PS00107">
    <property type="entry name" value="PROTEIN_KINASE_ATP"/>
    <property type="match status" value="1"/>
</dbReference>
<evidence type="ECO:0000256" key="2">
    <source>
        <dbReference type="ARBA" id="ARBA00022527"/>
    </source>
</evidence>
<dbReference type="Gene3D" id="1.10.510.10">
    <property type="entry name" value="Transferase(Phosphotransferase) domain 1"/>
    <property type="match status" value="1"/>
</dbReference>
<name>A0ABX5AWH9_9MICO</name>
<dbReference type="PANTHER" id="PTHR43289:SF6">
    <property type="entry name" value="SERINE_THREONINE-PROTEIN KINASE NEKL-3"/>
    <property type="match status" value="1"/>
</dbReference>
<evidence type="ECO:0000256" key="7">
    <source>
        <dbReference type="PROSITE-ProRule" id="PRU10141"/>
    </source>
</evidence>
<dbReference type="PROSITE" id="PS00108">
    <property type="entry name" value="PROTEIN_KINASE_ST"/>
    <property type="match status" value="1"/>
</dbReference>
<evidence type="ECO:0000313" key="10">
    <source>
        <dbReference type="Proteomes" id="UP000237755"/>
    </source>
</evidence>
<dbReference type="InterPro" id="IPR008271">
    <property type="entry name" value="Ser/Thr_kinase_AS"/>
</dbReference>
<feature type="domain" description="Protein kinase" evidence="8">
    <location>
        <begin position="13"/>
        <end position="251"/>
    </location>
</feature>
<evidence type="ECO:0000259" key="8">
    <source>
        <dbReference type="PROSITE" id="PS50011"/>
    </source>
</evidence>
<feature type="binding site" evidence="7">
    <location>
        <position position="41"/>
    </location>
    <ligand>
        <name>ATP</name>
        <dbReference type="ChEBI" id="CHEBI:30616"/>
    </ligand>
</feature>
<dbReference type="InterPro" id="IPR017441">
    <property type="entry name" value="Protein_kinase_ATP_BS"/>
</dbReference>
<comment type="caution">
    <text evidence="9">The sequence shown here is derived from an EMBL/GenBank/DDBJ whole genome shotgun (WGS) entry which is preliminary data.</text>
</comment>
<evidence type="ECO:0000256" key="3">
    <source>
        <dbReference type="ARBA" id="ARBA00022679"/>
    </source>
</evidence>
<dbReference type="InterPro" id="IPR000719">
    <property type="entry name" value="Prot_kinase_dom"/>
</dbReference>
<dbReference type="EC" id="2.7.11.1" evidence="1"/>
<sequence length="479" mass="51477">MVRYVRLVTKWGWDSGKSLGNGGFGEVYAAYGPGADQLAAKVVPKAEGATREQLIAQDAPSSPHVVPILHVEETSDSFVLYMPRADYSLRQKINAGVNAGEAIAILTDLAEALNVISPVVVHRDIKPENVLYLNGAWALCDFGIARYADAATAGDTRKFSFTAEYAAPEQWRYEHATAATDVYAFGVIAYELLAGQRPFTGSYEVLRDLHLSAVPDLLPGSRKLSWIVSESLSKAPGARPAAGNLIDRLRRAGAEAATRGGSALAAAQSAVLQSRAAEQAAAETARTERERREALANSCRGGYAALIEEVVEFISDSAPATEVSRSHDGGATLALGQARLVISGLSHFPGSESSPFDVISYGQIRVENSRGTLSRSHSLYFVDFEAERSYSWFELGFMQTMGADFNNDPRAAPPGEGLGGFHGGFGGLQLGYGVVPLDIGDLDRFVDFWAERFGQAASGQFPRLSRLPDGNTNQPVRRR</sequence>
<proteinExistence type="predicted"/>
<evidence type="ECO:0000313" key="9">
    <source>
        <dbReference type="EMBL" id="PPL19245.1"/>
    </source>
</evidence>
<gene>
    <name evidence="9" type="ORF">GY24_07055</name>
</gene>
<dbReference type="Pfam" id="PF00069">
    <property type="entry name" value="Pkinase"/>
    <property type="match status" value="1"/>
</dbReference>
<keyword evidence="5" id="KW-0418">Kinase</keyword>
<evidence type="ECO:0000256" key="5">
    <source>
        <dbReference type="ARBA" id="ARBA00022777"/>
    </source>
</evidence>
<protein>
    <recommendedName>
        <fullName evidence="1">non-specific serine/threonine protein kinase</fullName>
        <ecNumber evidence="1">2.7.11.1</ecNumber>
    </recommendedName>
</protein>
<organism evidence="9 10">
    <name type="scientific">Microterricola pindariensis</name>
    <dbReference type="NCBI Taxonomy" id="478010"/>
    <lineage>
        <taxon>Bacteria</taxon>
        <taxon>Bacillati</taxon>
        <taxon>Actinomycetota</taxon>
        <taxon>Actinomycetes</taxon>
        <taxon>Micrococcales</taxon>
        <taxon>Microbacteriaceae</taxon>
        <taxon>Microterricola</taxon>
    </lineage>
</organism>
<dbReference type="InterPro" id="IPR011009">
    <property type="entry name" value="Kinase-like_dom_sf"/>
</dbReference>
<keyword evidence="10" id="KW-1185">Reference proteome</keyword>
<dbReference type="PANTHER" id="PTHR43289">
    <property type="entry name" value="MITOGEN-ACTIVATED PROTEIN KINASE KINASE KINASE 20-RELATED"/>
    <property type="match status" value="1"/>
</dbReference>
<evidence type="ECO:0000256" key="1">
    <source>
        <dbReference type="ARBA" id="ARBA00012513"/>
    </source>
</evidence>
<keyword evidence="4 7" id="KW-0547">Nucleotide-binding</keyword>
<dbReference type="CDD" id="cd14014">
    <property type="entry name" value="STKc_PknB_like"/>
    <property type="match status" value="1"/>
</dbReference>
<evidence type="ECO:0000256" key="4">
    <source>
        <dbReference type="ARBA" id="ARBA00022741"/>
    </source>
</evidence>
<keyword evidence="2" id="KW-0723">Serine/threonine-protein kinase</keyword>
<dbReference type="Proteomes" id="UP000237755">
    <property type="component" value="Unassembled WGS sequence"/>
</dbReference>
<dbReference type="PROSITE" id="PS50011">
    <property type="entry name" value="PROTEIN_KINASE_DOM"/>
    <property type="match status" value="1"/>
</dbReference>
<dbReference type="SUPFAM" id="SSF56112">
    <property type="entry name" value="Protein kinase-like (PK-like)"/>
    <property type="match status" value="1"/>
</dbReference>
<dbReference type="SMART" id="SM00220">
    <property type="entry name" value="S_TKc"/>
    <property type="match status" value="1"/>
</dbReference>
<reference evidence="9 10" key="1">
    <citation type="journal article" date="2008" name="Int. J. Syst. Evol. Microbiol.">
        <title>Leifsonia pindariensis sp. nov., isolated from the Pindari glacier of the Indian Himalayas, and emended description of the genus Leifsonia.</title>
        <authorList>
            <person name="Reddy G.S."/>
            <person name="Prabagaran S.R."/>
            <person name="Shivaji S."/>
        </authorList>
    </citation>
    <scope>NUCLEOTIDE SEQUENCE [LARGE SCALE GENOMIC DNA]</scope>
    <source>
        <strain evidence="9 10">PON 10</strain>
    </source>
</reference>
<evidence type="ECO:0000256" key="6">
    <source>
        <dbReference type="ARBA" id="ARBA00022840"/>
    </source>
</evidence>
<accession>A0ABX5AWH9</accession>